<evidence type="ECO:0000313" key="1">
    <source>
        <dbReference type="EMBL" id="GJS76472.1"/>
    </source>
</evidence>
<name>A0ABQ4YG87_9ASTR</name>
<dbReference type="Proteomes" id="UP001151760">
    <property type="component" value="Unassembled WGS sequence"/>
</dbReference>
<comment type="caution">
    <text evidence="1">The sequence shown here is derived from an EMBL/GenBank/DDBJ whole genome shotgun (WGS) entry which is preliminary data.</text>
</comment>
<protein>
    <submittedName>
        <fullName evidence="1">Uncharacterized protein</fullName>
    </submittedName>
</protein>
<organism evidence="1 2">
    <name type="scientific">Tanacetum coccineum</name>
    <dbReference type="NCBI Taxonomy" id="301880"/>
    <lineage>
        <taxon>Eukaryota</taxon>
        <taxon>Viridiplantae</taxon>
        <taxon>Streptophyta</taxon>
        <taxon>Embryophyta</taxon>
        <taxon>Tracheophyta</taxon>
        <taxon>Spermatophyta</taxon>
        <taxon>Magnoliopsida</taxon>
        <taxon>eudicotyledons</taxon>
        <taxon>Gunneridae</taxon>
        <taxon>Pentapetalae</taxon>
        <taxon>asterids</taxon>
        <taxon>campanulids</taxon>
        <taxon>Asterales</taxon>
        <taxon>Asteraceae</taxon>
        <taxon>Asteroideae</taxon>
        <taxon>Anthemideae</taxon>
        <taxon>Anthemidinae</taxon>
        <taxon>Tanacetum</taxon>
    </lineage>
</organism>
<dbReference type="EMBL" id="BQNB010010378">
    <property type="protein sequence ID" value="GJS76472.1"/>
    <property type="molecule type" value="Genomic_DNA"/>
</dbReference>
<accession>A0ABQ4YG87</accession>
<reference evidence="1" key="1">
    <citation type="journal article" date="2022" name="Int. J. Mol. Sci.">
        <title>Draft Genome of Tanacetum Coccineum: Genomic Comparison of Closely Related Tanacetum-Family Plants.</title>
        <authorList>
            <person name="Yamashiro T."/>
            <person name="Shiraishi A."/>
            <person name="Nakayama K."/>
            <person name="Satake H."/>
        </authorList>
    </citation>
    <scope>NUCLEOTIDE SEQUENCE</scope>
</reference>
<proteinExistence type="predicted"/>
<keyword evidence="2" id="KW-1185">Reference proteome</keyword>
<gene>
    <name evidence="1" type="ORF">Tco_0726353</name>
</gene>
<evidence type="ECO:0000313" key="2">
    <source>
        <dbReference type="Proteomes" id="UP001151760"/>
    </source>
</evidence>
<sequence>MADVPPKPTPTITGHSPSPYIINQHTTILPHVTTIAHLEGGVVVIVSTKGAFLGWSAAATAAPFGQGLPAVVGFEFGFVIHERGCISYEGGFVSAATTTHKGAWGVGSNHQPRVFGLGFGSE</sequence>
<reference evidence="1" key="2">
    <citation type="submission" date="2022-01" db="EMBL/GenBank/DDBJ databases">
        <authorList>
            <person name="Yamashiro T."/>
            <person name="Shiraishi A."/>
            <person name="Satake H."/>
            <person name="Nakayama K."/>
        </authorList>
    </citation>
    <scope>NUCLEOTIDE SEQUENCE</scope>
</reference>